<protein>
    <recommendedName>
        <fullName evidence="1">Glycosyltransferase subfamily 4-like N-terminal domain-containing protein</fullName>
    </recommendedName>
</protein>
<sequence>NRAYIVCHKGGKGFDCYPAFNYDDPDLPHKAFKAMMKFAPDLVHIQHEYALFGEQRGMNVIPLAYKFKLSQIPTLMTLHTVPKKCNYEEQIIEKALVEIADATIVHEQYQRELIIGRVGYQDKIWVIPHGVREIKPV</sequence>
<name>X1PIX8_9ZZZZ</name>
<reference evidence="2" key="1">
    <citation type="journal article" date="2014" name="Front. Microbiol.">
        <title>High frequency of phylogenetically diverse reductive dehalogenase-homologous genes in deep subseafloor sedimentary metagenomes.</title>
        <authorList>
            <person name="Kawai M."/>
            <person name="Futagami T."/>
            <person name="Toyoda A."/>
            <person name="Takaki Y."/>
            <person name="Nishi S."/>
            <person name="Hori S."/>
            <person name="Arai W."/>
            <person name="Tsubouchi T."/>
            <person name="Morono Y."/>
            <person name="Uchiyama I."/>
            <person name="Ito T."/>
            <person name="Fujiyama A."/>
            <person name="Inagaki F."/>
            <person name="Takami H."/>
        </authorList>
    </citation>
    <scope>NUCLEOTIDE SEQUENCE</scope>
    <source>
        <strain evidence="2">Expedition CK06-06</strain>
    </source>
</reference>
<feature type="non-terminal residue" evidence="2">
    <location>
        <position position="137"/>
    </location>
</feature>
<dbReference type="EMBL" id="BARV01041976">
    <property type="protein sequence ID" value="GAI55808.1"/>
    <property type="molecule type" value="Genomic_DNA"/>
</dbReference>
<comment type="caution">
    <text evidence="2">The sequence shown here is derived from an EMBL/GenBank/DDBJ whole genome shotgun (WGS) entry which is preliminary data.</text>
</comment>
<dbReference type="SUPFAM" id="SSF53756">
    <property type="entry name" value="UDP-Glycosyltransferase/glycogen phosphorylase"/>
    <property type="match status" value="1"/>
</dbReference>
<dbReference type="Pfam" id="PF13439">
    <property type="entry name" value="Glyco_transf_4"/>
    <property type="match status" value="1"/>
</dbReference>
<evidence type="ECO:0000259" key="1">
    <source>
        <dbReference type="Pfam" id="PF13439"/>
    </source>
</evidence>
<dbReference type="InterPro" id="IPR028098">
    <property type="entry name" value="Glyco_trans_4-like_N"/>
</dbReference>
<organism evidence="2">
    <name type="scientific">marine sediment metagenome</name>
    <dbReference type="NCBI Taxonomy" id="412755"/>
    <lineage>
        <taxon>unclassified sequences</taxon>
        <taxon>metagenomes</taxon>
        <taxon>ecological metagenomes</taxon>
    </lineage>
</organism>
<gene>
    <name evidence="2" type="ORF">S06H3_63323</name>
</gene>
<dbReference type="Gene3D" id="3.40.50.2000">
    <property type="entry name" value="Glycogen Phosphorylase B"/>
    <property type="match status" value="1"/>
</dbReference>
<accession>X1PIX8</accession>
<feature type="domain" description="Glycosyltransferase subfamily 4-like N-terminal" evidence="1">
    <location>
        <begin position="17"/>
        <end position="131"/>
    </location>
</feature>
<feature type="non-terminal residue" evidence="2">
    <location>
        <position position="1"/>
    </location>
</feature>
<proteinExistence type="predicted"/>
<dbReference type="AlphaFoldDB" id="X1PIX8"/>
<evidence type="ECO:0000313" key="2">
    <source>
        <dbReference type="EMBL" id="GAI55808.1"/>
    </source>
</evidence>